<name>A0A843YT84_9BURK</name>
<organism evidence="10 11">
    <name type="scientific">Glaciimonas soli</name>
    <dbReference type="NCBI Taxonomy" id="2590999"/>
    <lineage>
        <taxon>Bacteria</taxon>
        <taxon>Pseudomonadati</taxon>
        <taxon>Pseudomonadota</taxon>
        <taxon>Betaproteobacteria</taxon>
        <taxon>Burkholderiales</taxon>
        <taxon>Oxalobacteraceae</taxon>
        <taxon>Glaciimonas</taxon>
    </lineage>
</organism>
<keyword evidence="7" id="KW-0812">Transmembrane</keyword>
<dbReference type="GO" id="GO:0051603">
    <property type="term" value="P:proteolysis involved in protein catabolic process"/>
    <property type="evidence" value="ECO:0007669"/>
    <property type="project" value="TreeGrafter"/>
</dbReference>
<evidence type="ECO:0000259" key="8">
    <source>
        <dbReference type="Pfam" id="PF01435"/>
    </source>
</evidence>
<keyword evidence="7" id="KW-1133">Transmembrane helix</keyword>
<dbReference type="CDD" id="cd07332">
    <property type="entry name" value="M48C_Oma1_like"/>
    <property type="match status" value="1"/>
</dbReference>
<evidence type="ECO:0000313" key="11">
    <source>
        <dbReference type="Proteomes" id="UP000451565"/>
    </source>
</evidence>
<proteinExistence type="inferred from homology"/>
<dbReference type="PANTHER" id="PTHR22726:SF1">
    <property type="entry name" value="METALLOENDOPEPTIDASE OMA1, MITOCHONDRIAL"/>
    <property type="match status" value="1"/>
</dbReference>
<evidence type="ECO:0000256" key="6">
    <source>
        <dbReference type="RuleBase" id="RU003983"/>
    </source>
</evidence>
<evidence type="ECO:0000256" key="7">
    <source>
        <dbReference type="SAM" id="Phobius"/>
    </source>
</evidence>
<dbReference type="InterPro" id="IPR055518">
    <property type="entry name" value="DUF7092"/>
</dbReference>
<feature type="domain" description="DUF7092" evidence="9">
    <location>
        <begin position="3"/>
        <end position="83"/>
    </location>
</feature>
<dbReference type="InterPro" id="IPR001915">
    <property type="entry name" value="Peptidase_M48"/>
</dbReference>
<keyword evidence="11" id="KW-1185">Reference proteome</keyword>
<keyword evidence="5 6" id="KW-0482">Metalloprotease</keyword>
<evidence type="ECO:0000256" key="3">
    <source>
        <dbReference type="ARBA" id="ARBA00022801"/>
    </source>
</evidence>
<dbReference type="RefSeq" id="WP_153236042.1">
    <property type="nucleotide sequence ID" value="NZ_WINI01000009.1"/>
</dbReference>
<evidence type="ECO:0000256" key="1">
    <source>
        <dbReference type="ARBA" id="ARBA00022670"/>
    </source>
</evidence>
<dbReference type="Pfam" id="PF23368">
    <property type="entry name" value="DUF7092"/>
    <property type="match status" value="1"/>
</dbReference>
<comment type="caution">
    <text evidence="10">The sequence shown here is derived from an EMBL/GenBank/DDBJ whole genome shotgun (WGS) entry which is preliminary data.</text>
</comment>
<keyword evidence="2" id="KW-0479">Metal-binding</keyword>
<dbReference type="OrthoDB" id="9810445at2"/>
<dbReference type="GO" id="GO:0046872">
    <property type="term" value="F:metal ion binding"/>
    <property type="evidence" value="ECO:0007669"/>
    <property type="project" value="UniProtKB-KW"/>
</dbReference>
<accession>A0A843YT84</accession>
<dbReference type="Proteomes" id="UP000451565">
    <property type="component" value="Unassembled WGS sequence"/>
</dbReference>
<sequence>MAISAFYFDGKTSRKHVVTLRVEDDVAIVDGISSVAGVVERKCPLNDLRVSERVASTSRKVTFPDGAFLEITDNDAFNTLLANTGHQDSMVVRMQQSWSATVKVTIALILILVLGYVYVLPAASRIIANALPESIEHSIGSGALAFMDKQVLLPSQLPQQRRDAIVTRFKSLTTIQNADGEAVPDYQIVFRKSRIGPNAFALPSGQIVVTDEIVTLLNDDDALMGVLAHELGHLHQHHLMRRLVQTSTIAAVSTVLFGDVSALVANIPTVMLDLKYSRDTEEEADDYAVKMFKANGLSMQSLASVFEKLGNASKEFSSYLSTHPASHDRIVRILKAE</sequence>
<dbReference type="Gene3D" id="3.30.2010.10">
    <property type="entry name" value="Metalloproteases ('zincins'), catalytic domain"/>
    <property type="match status" value="1"/>
</dbReference>
<protein>
    <submittedName>
        <fullName evidence="10">M48 family metalloprotease</fullName>
    </submittedName>
</protein>
<evidence type="ECO:0000256" key="4">
    <source>
        <dbReference type="ARBA" id="ARBA00022833"/>
    </source>
</evidence>
<evidence type="ECO:0000256" key="2">
    <source>
        <dbReference type="ARBA" id="ARBA00022723"/>
    </source>
</evidence>
<evidence type="ECO:0000313" key="10">
    <source>
        <dbReference type="EMBL" id="MQR02410.1"/>
    </source>
</evidence>
<reference evidence="10 11" key="1">
    <citation type="submission" date="2019-10" db="EMBL/GenBank/DDBJ databases">
        <title>Glaciimonas soli sp. nov., a psychrophilic bacterium isolated from the forest soil of a high elevation mountain in Taiwan.</title>
        <authorList>
            <person name="Wang L.-T."/>
            <person name="Shieh W.Y."/>
        </authorList>
    </citation>
    <scope>NUCLEOTIDE SEQUENCE [LARGE SCALE GENOMIC DNA]</scope>
    <source>
        <strain evidence="10 11">GS1</strain>
    </source>
</reference>
<keyword evidence="7" id="KW-0472">Membrane</keyword>
<feature type="transmembrane region" description="Helical" evidence="7">
    <location>
        <begin position="100"/>
        <end position="119"/>
    </location>
</feature>
<dbReference type="InterPro" id="IPR051156">
    <property type="entry name" value="Mito/Outer_Membr_Metalloprot"/>
</dbReference>
<evidence type="ECO:0000256" key="5">
    <source>
        <dbReference type="ARBA" id="ARBA00023049"/>
    </source>
</evidence>
<keyword evidence="1 6" id="KW-0645">Protease</keyword>
<keyword evidence="3 6" id="KW-0378">Hydrolase</keyword>
<dbReference type="GO" id="GO:0004222">
    <property type="term" value="F:metalloendopeptidase activity"/>
    <property type="evidence" value="ECO:0007669"/>
    <property type="project" value="InterPro"/>
</dbReference>
<gene>
    <name evidence="10" type="ORF">GEV47_17170</name>
</gene>
<dbReference type="EMBL" id="WINI01000009">
    <property type="protein sequence ID" value="MQR02410.1"/>
    <property type="molecule type" value="Genomic_DNA"/>
</dbReference>
<comment type="similarity">
    <text evidence="6">Belongs to the peptidase M48 family.</text>
</comment>
<comment type="cofactor">
    <cofactor evidence="6">
        <name>Zn(2+)</name>
        <dbReference type="ChEBI" id="CHEBI:29105"/>
    </cofactor>
    <text evidence="6">Binds 1 zinc ion per subunit.</text>
</comment>
<dbReference type="Pfam" id="PF01435">
    <property type="entry name" value="Peptidase_M48"/>
    <property type="match status" value="1"/>
</dbReference>
<dbReference type="AlphaFoldDB" id="A0A843YT84"/>
<dbReference type="PANTHER" id="PTHR22726">
    <property type="entry name" value="METALLOENDOPEPTIDASE OMA1"/>
    <property type="match status" value="1"/>
</dbReference>
<evidence type="ECO:0000259" key="9">
    <source>
        <dbReference type="Pfam" id="PF23368"/>
    </source>
</evidence>
<feature type="domain" description="Peptidase M48" evidence="8">
    <location>
        <begin position="176"/>
        <end position="335"/>
    </location>
</feature>
<keyword evidence="4 6" id="KW-0862">Zinc</keyword>
<dbReference type="GO" id="GO:0016020">
    <property type="term" value="C:membrane"/>
    <property type="evidence" value="ECO:0007669"/>
    <property type="project" value="TreeGrafter"/>
</dbReference>